<evidence type="ECO:0000313" key="1">
    <source>
        <dbReference type="EMBL" id="GFR14875.1"/>
    </source>
</evidence>
<comment type="caution">
    <text evidence="1">The sequence shown here is derived from an EMBL/GenBank/DDBJ whole genome shotgun (WGS) entry which is preliminary data.</text>
</comment>
<organism evidence="1 2">
    <name type="scientific">Trichonephila clavata</name>
    <name type="common">Joro spider</name>
    <name type="synonym">Nephila clavata</name>
    <dbReference type="NCBI Taxonomy" id="2740835"/>
    <lineage>
        <taxon>Eukaryota</taxon>
        <taxon>Metazoa</taxon>
        <taxon>Ecdysozoa</taxon>
        <taxon>Arthropoda</taxon>
        <taxon>Chelicerata</taxon>
        <taxon>Arachnida</taxon>
        <taxon>Araneae</taxon>
        <taxon>Araneomorphae</taxon>
        <taxon>Entelegynae</taxon>
        <taxon>Araneoidea</taxon>
        <taxon>Nephilidae</taxon>
        <taxon>Trichonephila</taxon>
    </lineage>
</organism>
<proteinExistence type="predicted"/>
<dbReference type="EMBL" id="BMAO01027158">
    <property type="protein sequence ID" value="GFR14875.1"/>
    <property type="molecule type" value="Genomic_DNA"/>
</dbReference>
<sequence>MQPVLARLPSCHPPETSDEYSHFQGEILYNKVIAVRDSLNVPLFSVLPNQAALDKIVARVTSKRKKAAAPSENNTFNNASNVSKSLVKRETLKRATLDEDEFILPAKKQTAKPLLSSPAAILMVQTNNSAH</sequence>
<reference evidence="1" key="1">
    <citation type="submission" date="2020-07" db="EMBL/GenBank/DDBJ databases">
        <title>Multicomponent nature underlies the extraordinary mechanical properties of spider dragline silk.</title>
        <authorList>
            <person name="Kono N."/>
            <person name="Nakamura H."/>
            <person name="Mori M."/>
            <person name="Yoshida Y."/>
            <person name="Ohtoshi R."/>
            <person name="Malay A.D."/>
            <person name="Moran D.A.P."/>
            <person name="Tomita M."/>
            <person name="Numata K."/>
            <person name="Arakawa K."/>
        </authorList>
    </citation>
    <scope>NUCLEOTIDE SEQUENCE</scope>
</reference>
<accession>A0A8X6LM56</accession>
<dbReference type="Proteomes" id="UP000887116">
    <property type="component" value="Unassembled WGS sequence"/>
</dbReference>
<dbReference type="AlphaFoldDB" id="A0A8X6LM56"/>
<keyword evidence="2" id="KW-1185">Reference proteome</keyword>
<gene>
    <name evidence="1" type="ORF">TNCT_601351</name>
</gene>
<protein>
    <submittedName>
        <fullName evidence="1">Uncharacterized protein</fullName>
    </submittedName>
</protein>
<evidence type="ECO:0000313" key="2">
    <source>
        <dbReference type="Proteomes" id="UP000887116"/>
    </source>
</evidence>
<name>A0A8X6LM56_TRICU</name>